<name>A0A562KMJ4_SPHWJ</name>
<dbReference type="Pfam" id="PF00392">
    <property type="entry name" value="GntR"/>
    <property type="match status" value="2"/>
</dbReference>
<evidence type="ECO:0000313" key="6">
    <source>
        <dbReference type="Proteomes" id="UP000316624"/>
    </source>
</evidence>
<keyword evidence="2 5" id="KW-0238">DNA-binding</keyword>
<dbReference type="PANTHER" id="PTHR43537:SF5">
    <property type="entry name" value="UXU OPERON TRANSCRIPTIONAL REGULATOR"/>
    <property type="match status" value="1"/>
</dbReference>
<feature type="domain" description="HTH gntR-type" evidence="4">
    <location>
        <begin position="261"/>
        <end position="331"/>
    </location>
</feature>
<comment type="caution">
    <text evidence="5">The sequence shown here is derived from an EMBL/GenBank/DDBJ whole genome shotgun (WGS) entry which is preliminary data.</text>
</comment>
<dbReference type="EMBL" id="VLKK01000002">
    <property type="protein sequence ID" value="TWH96596.1"/>
    <property type="molecule type" value="Genomic_DNA"/>
</dbReference>
<keyword evidence="1" id="KW-0805">Transcription regulation</keyword>
<dbReference type="PANTHER" id="PTHR43537">
    <property type="entry name" value="TRANSCRIPTIONAL REGULATOR, GNTR FAMILY"/>
    <property type="match status" value="1"/>
</dbReference>
<dbReference type="Proteomes" id="UP000316624">
    <property type="component" value="Unassembled WGS sequence"/>
</dbReference>
<evidence type="ECO:0000256" key="2">
    <source>
        <dbReference type="ARBA" id="ARBA00023125"/>
    </source>
</evidence>
<proteinExistence type="predicted"/>
<dbReference type="GO" id="GO:0003677">
    <property type="term" value="F:DNA binding"/>
    <property type="evidence" value="ECO:0007669"/>
    <property type="project" value="UniProtKB-KW"/>
</dbReference>
<dbReference type="SMART" id="SM00345">
    <property type="entry name" value="HTH_GNTR"/>
    <property type="match status" value="2"/>
</dbReference>
<dbReference type="AlphaFoldDB" id="A0A562KMJ4"/>
<dbReference type="SUPFAM" id="SSF46785">
    <property type="entry name" value="Winged helix' DNA-binding domain"/>
    <property type="match status" value="2"/>
</dbReference>
<dbReference type="PROSITE" id="PS50949">
    <property type="entry name" value="HTH_GNTR"/>
    <property type="match status" value="2"/>
</dbReference>
<dbReference type="Gene3D" id="1.10.10.10">
    <property type="entry name" value="Winged helix-like DNA-binding domain superfamily/Winged helix DNA-binding domain"/>
    <property type="match status" value="2"/>
</dbReference>
<dbReference type="InterPro" id="IPR036388">
    <property type="entry name" value="WH-like_DNA-bd_sf"/>
</dbReference>
<evidence type="ECO:0000259" key="4">
    <source>
        <dbReference type="PROSITE" id="PS50949"/>
    </source>
</evidence>
<feature type="domain" description="HTH gntR-type" evidence="4">
    <location>
        <begin position="6"/>
        <end position="76"/>
    </location>
</feature>
<gene>
    <name evidence="5" type="ORF">IQ35_00527</name>
</gene>
<keyword evidence="6" id="KW-1185">Reference proteome</keyword>
<organism evidence="5 6">
    <name type="scientific">Sphingobium wenxiniae (strain DSM 21828 / CGMCC 1.7748 / JZ-1)</name>
    <dbReference type="NCBI Taxonomy" id="595605"/>
    <lineage>
        <taxon>Bacteria</taxon>
        <taxon>Pseudomonadati</taxon>
        <taxon>Pseudomonadota</taxon>
        <taxon>Alphaproteobacteria</taxon>
        <taxon>Sphingomonadales</taxon>
        <taxon>Sphingomonadaceae</taxon>
        <taxon>Sphingobium</taxon>
    </lineage>
</organism>
<dbReference type="GO" id="GO:0003700">
    <property type="term" value="F:DNA-binding transcription factor activity"/>
    <property type="evidence" value="ECO:0007669"/>
    <property type="project" value="InterPro"/>
</dbReference>
<evidence type="ECO:0000313" key="5">
    <source>
        <dbReference type="EMBL" id="TWH96596.1"/>
    </source>
</evidence>
<protein>
    <submittedName>
        <fullName evidence="5">DNA-binding FadR family transcriptional regulator</fullName>
    </submittedName>
</protein>
<accession>A0A562KMJ4</accession>
<dbReference type="InterPro" id="IPR036390">
    <property type="entry name" value="WH_DNA-bd_sf"/>
</dbReference>
<dbReference type="InterPro" id="IPR000524">
    <property type="entry name" value="Tscrpt_reg_HTH_GntR"/>
</dbReference>
<reference evidence="5 6" key="1">
    <citation type="journal article" date="2015" name="Stand. Genomic Sci.">
        <title>Genomic Encyclopedia of Bacterial and Archaeal Type Strains, Phase III: the genomes of soil and plant-associated and newly described type strains.</title>
        <authorList>
            <person name="Whitman W.B."/>
            <person name="Woyke T."/>
            <person name="Klenk H.P."/>
            <person name="Zhou Y."/>
            <person name="Lilburn T.G."/>
            <person name="Beck B.J."/>
            <person name="De Vos P."/>
            <person name="Vandamme P."/>
            <person name="Eisen J.A."/>
            <person name="Garrity G."/>
            <person name="Hugenholtz P."/>
            <person name="Kyrpides N.C."/>
        </authorList>
    </citation>
    <scope>NUCLEOTIDE SEQUENCE [LARGE SCALE GENOMIC DNA]</scope>
    <source>
        <strain evidence="5 6">CGMCC 1.7748</strain>
    </source>
</reference>
<evidence type="ECO:0000256" key="3">
    <source>
        <dbReference type="ARBA" id="ARBA00023163"/>
    </source>
</evidence>
<sequence>MAGGAAKLGEQVAARLESVIRSNAWPAGHYLGHEEQLSRDFGTSRSVIREAIAIAEWNGVVESRRGREGGLYVRERALDPAIALLRNYLFLSGADLPSLLRARRLIEGRILELATERIEADDAAGLAGLLADPASPRDDRVHLSRLKQIVDRMSELADAPLLRLFGGALRHCYVDRVRTTTLDDGAYLRASRAVAKCRMLQIQAILDYDRGAVRDLQTRAMDIWEAFAAELSPARLSGAAIVDRLTATGNGALIYEFVQPAKKAEAVARAIAQMIANRSLDVGERLGTEAELLADFGVSRRVFREGVRILERFGIVEPGRGKLGGLMVGSPRRDMLIASLGGNVPALAETAVRDDGLLPMLLTDAVRALVAQDECRRDAFVRAVGAAQPPSASGLARLVAIHAPDALTGCLIEITLDCGRRSDEGRLDRRQLSALLNAIGSADRFAAPRMLRGLCPPAA</sequence>
<evidence type="ECO:0000256" key="1">
    <source>
        <dbReference type="ARBA" id="ARBA00023015"/>
    </source>
</evidence>
<dbReference type="RefSeq" id="WP_158636567.1">
    <property type="nucleotide sequence ID" value="NZ_JACIIY010000009.1"/>
</dbReference>
<keyword evidence="3" id="KW-0804">Transcription</keyword>